<dbReference type="EMBL" id="BMPG01000002">
    <property type="protein sequence ID" value="GGL63824.1"/>
    <property type="molecule type" value="Genomic_DNA"/>
</dbReference>
<dbReference type="PANTHER" id="PTHR43679">
    <property type="entry name" value="OCTANOYLTRANSFERASE LIPM-RELATED"/>
    <property type="match status" value="1"/>
</dbReference>
<dbReference type="SUPFAM" id="SSF55681">
    <property type="entry name" value="Class II aaRS and biotin synthetases"/>
    <property type="match status" value="1"/>
</dbReference>
<evidence type="ECO:0000313" key="2">
    <source>
        <dbReference type="EMBL" id="GGL63824.1"/>
    </source>
</evidence>
<dbReference type="CDD" id="cd16443">
    <property type="entry name" value="LplA"/>
    <property type="match status" value="1"/>
</dbReference>
<dbReference type="InterPro" id="IPR004143">
    <property type="entry name" value="BPL_LPL_catalytic"/>
</dbReference>
<sequence length="269" mass="29491">MTGVDGAWRLVPEETWSGPMNMALDEIAARTAGDGGPRTVRVYRWGPSTLSLGYSQPADSVDWAWCEREGVTVTRRPTGGGGIFHDYHGDISYSVTAPTDEFPTDLMDAYEELCEPLLDAFSRMGVDADFADEPAPELHRPACYLRALNPAHDVVAGGKKISGNAQYRQRDAVVQHGSLSYARTPVRHLDCFADPGVTGTEFRERVTSIRAEADVTREDAVDALETALADWSGATVGEWTDDELAAARDLAREKYHSEAWNRRADDPTA</sequence>
<dbReference type="Proteomes" id="UP000607197">
    <property type="component" value="Unassembled WGS sequence"/>
</dbReference>
<reference evidence="2" key="2">
    <citation type="submission" date="2020-09" db="EMBL/GenBank/DDBJ databases">
        <authorList>
            <person name="Sun Q."/>
            <person name="Ohkuma M."/>
        </authorList>
    </citation>
    <scope>NUCLEOTIDE SEQUENCE</scope>
    <source>
        <strain evidence="2">JCM 19596</strain>
    </source>
</reference>
<evidence type="ECO:0000313" key="3">
    <source>
        <dbReference type="Proteomes" id="UP000607197"/>
    </source>
</evidence>
<dbReference type="InterPro" id="IPR050664">
    <property type="entry name" value="Octanoyltrans_LipM/LipL"/>
</dbReference>
<dbReference type="OrthoDB" id="43646at2157"/>
<dbReference type="PROSITE" id="PS51733">
    <property type="entry name" value="BPL_LPL_CATALYTIC"/>
    <property type="match status" value="1"/>
</dbReference>
<feature type="domain" description="BPL/LPL catalytic" evidence="1">
    <location>
        <begin position="34"/>
        <end position="236"/>
    </location>
</feature>
<dbReference type="Gene3D" id="3.30.930.10">
    <property type="entry name" value="Bira Bifunctional Protein, Domain 2"/>
    <property type="match status" value="1"/>
</dbReference>
<dbReference type="AlphaFoldDB" id="A0A830FN96"/>
<protein>
    <submittedName>
        <fullName evidence="2">Lipoprotein lipase</fullName>
    </submittedName>
</protein>
<keyword evidence="2" id="KW-0449">Lipoprotein</keyword>
<proteinExistence type="predicted"/>
<evidence type="ECO:0000259" key="1">
    <source>
        <dbReference type="PROSITE" id="PS51733"/>
    </source>
</evidence>
<reference evidence="2" key="1">
    <citation type="journal article" date="2014" name="Int. J. Syst. Evol. Microbiol.">
        <title>Complete genome sequence of Corynebacterium casei LMG S-19264T (=DSM 44701T), isolated from a smear-ripened cheese.</title>
        <authorList>
            <consortium name="US DOE Joint Genome Institute (JGI-PGF)"/>
            <person name="Walter F."/>
            <person name="Albersmeier A."/>
            <person name="Kalinowski J."/>
            <person name="Ruckert C."/>
        </authorList>
    </citation>
    <scope>NUCLEOTIDE SEQUENCE</scope>
    <source>
        <strain evidence="2">JCM 19596</strain>
    </source>
</reference>
<dbReference type="InterPro" id="IPR045864">
    <property type="entry name" value="aa-tRNA-synth_II/BPL/LPL"/>
</dbReference>
<organism evidence="2 3">
    <name type="scientific">Halocalculus aciditolerans</name>
    <dbReference type="NCBI Taxonomy" id="1383812"/>
    <lineage>
        <taxon>Archaea</taxon>
        <taxon>Methanobacteriati</taxon>
        <taxon>Methanobacteriota</taxon>
        <taxon>Stenosarchaea group</taxon>
        <taxon>Halobacteria</taxon>
        <taxon>Halobacteriales</taxon>
        <taxon>Halobacteriaceae</taxon>
        <taxon>Halocalculus</taxon>
    </lineage>
</organism>
<keyword evidence="3" id="KW-1185">Reference proteome</keyword>
<dbReference type="RefSeq" id="WP_188978881.1">
    <property type="nucleotide sequence ID" value="NZ_BMPG01000002.1"/>
</dbReference>
<accession>A0A830FN96</accession>
<gene>
    <name evidence="2" type="ORF">GCM10009039_22130</name>
</gene>
<dbReference type="PANTHER" id="PTHR43679:SF2">
    <property type="entry name" value="OCTANOYL-[GCVH]:PROTEIN N-OCTANOYLTRANSFERASE"/>
    <property type="match status" value="1"/>
</dbReference>
<dbReference type="Pfam" id="PF21948">
    <property type="entry name" value="LplA-B_cat"/>
    <property type="match status" value="1"/>
</dbReference>
<comment type="caution">
    <text evidence="2">The sequence shown here is derived from an EMBL/GenBank/DDBJ whole genome shotgun (WGS) entry which is preliminary data.</text>
</comment>
<name>A0A830FN96_9EURY</name>